<dbReference type="Pfam" id="PF04139">
    <property type="entry name" value="Rad9"/>
    <property type="match status" value="1"/>
</dbReference>
<dbReference type="PANTHER" id="PTHR15237:SF0">
    <property type="entry name" value="CELL CYCLE CHECKPOINT CONTROL PROTEIN"/>
    <property type="match status" value="1"/>
</dbReference>
<dbReference type="eggNOG" id="ENOG502SPP4">
    <property type="taxonomic scope" value="Eukaryota"/>
</dbReference>
<protein>
    <submittedName>
        <fullName evidence="2">Uncharacterized protein</fullName>
    </submittedName>
</protein>
<dbReference type="GO" id="GO:0031573">
    <property type="term" value="P:mitotic intra-S DNA damage checkpoint signaling"/>
    <property type="evidence" value="ECO:0000318"/>
    <property type="project" value="GO_Central"/>
</dbReference>
<dbReference type="Gene3D" id="3.70.10.10">
    <property type="match status" value="2"/>
</dbReference>
<keyword evidence="3" id="KW-1185">Reference proteome</keyword>
<organism evidence="2 3">
    <name type="scientific">Thalassiosira pseudonana</name>
    <name type="common">Marine diatom</name>
    <name type="synonym">Cyclotella nana</name>
    <dbReference type="NCBI Taxonomy" id="35128"/>
    <lineage>
        <taxon>Eukaryota</taxon>
        <taxon>Sar</taxon>
        <taxon>Stramenopiles</taxon>
        <taxon>Ochrophyta</taxon>
        <taxon>Bacillariophyta</taxon>
        <taxon>Coscinodiscophyceae</taxon>
        <taxon>Thalassiosirophycidae</taxon>
        <taxon>Thalassiosirales</taxon>
        <taxon>Thalassiosiraceae</taxon>
        <taxon>Thalassiosira</taxon>
    </lineage>
</organism>
<feature type="region of interest" description="Disordered" evidence="1">
    <location>
        <begin position="135"/>
        <end position="195"/>
    </location>
</feature>
<proteinExistence type="predicted"/>
<dbReference type="GO" id="GO:0071479">
    <property type="term" value="P:cellular response to ionizing radiation"/>
    <property type="evidence" value="ECO:0000318"/>
    <property type="project" value="GO_Central"/>
</dbReference>
<evidence type="ECO:0000313" key="2">
    <source>
        <dbReference type="EMBL" id="EED88962.1"/>
    </source>
</evidence>
<dbReference type="EMBL" id="CM000649">
    <property type="protein sequence ID" value="EED88962.1"/>
    <property type="molecule type" value="Genomic_DNA"/>
</dbReference>
<dbReference type="InterPro" id="IPR007268">
    <property type="entry name" value="Rad9/Ddc1"/>
</dbReference>
<dbReference type="STRING" id="35128.B8CCJ5"/>
<feature type="compositionally biased region" description="Basic residues" evidence="1">
    <location>
        <begin position="168"/>
        <end position="177"/>
    </location>
</feature>
<dbReference type="GeneID" id="7452703"/>
<accession>B8CCJ5</accession>
<dbReference type="Proteomes" id="UP000001449">
    <property type="component" value="Chromosome 14"/>
</dbReference>
<feature type="compositionally biased region" description="Basic and acidic residues" evidence="1">
    <location>
        <begin position="360"/>
        <end position="385"/>
    </location>
</feature>
<name>B8CCJ5_THAPS</name>
<gene>
    <name evidence="2" type="ORF">THAPSDRAFT_9881</name>
</gene>
<dbReference type="KEGG" id="tps:THAPSDRAFT_9881"/>
<dbReference type="OMA" id="DKMMLSF"/>
<dbReference type="AlphaFoldDB" id="B8CCJ5"/>
<evidence type="ECO:0000256" key="1">
    <source>
        <dbReference type="SAM" id="MobiDB-lite"/>
    </source>
</evidence>
<dbReference type="GO" id="GO:0000076">
    <property type="term" value="P:DNA replication checkpoint signaling"/>
    <property type="evidence" value="ECO:0000318"/>
    <property type="project" value="GO_Central"/>
</dbReference>
<sequence>MDITIPPHNLKRFTASLTCLAKIGKDLYLSFDPLEGLTLSSLNEAKSAFGRFHFDCGFFERCEGGAASASSARSNDGRDNGDESEEEYSSRYICRVPVRSVHSVLKARKGVISLRIRSEGMDGDGNYFGLNTKRMKKKGKRGAGSGARNHSGEGEEEREERDLPYSVRRARKRRKNDKSKYSNADGNNNANASSITHSTDKMMLSFEYHIERPSKSLNQLNNPSNNAPGIFKVVHKIGVTDANGITLSASTQRKTRSEIVSPPKLWLRLLDPLRRTQEVALTIDDELKVVTATTFHAGEMVGAGGGGGGPGGEENAVLQAAAARNALLKTETSTNVDEFDEYDFRNNRGKKRKNCNTANRRGDSDGSGRSDDEAEFDFEKESDRPPMDVNEKVILVFSIKEAKAMLQFCSQTNSTYHDDGDALSILSFHWGGRPIVIETDGDNFTAELVLATLHHGMIASNISVGGGVGERRASDGERD</sequence>
<dbReference type="GO" id="GO:0006281">
    <property type="term" value="P:DNA repair"/>
    <property type="evidence" value="ECO:0000318"/>
    <property type="project" value="GO_Central"/>
</dbReference>
<reference evidence="2 3" key="2">
    <citation type="journal article" date="2008" name="Nature">
        <title>The Phaeodactylum genome reveals the evolutionary history of diatom genomes.</title>
        <authorList>
            <person name="Bowler C."/>
            <person name="Allen A.E."/>
            <person name="Badger J.H."/>
            <person name="Grimwood J."/>
            <person name="Jabbari K."/>
            <person name="Kuo A."/>
            <person name="Maheswari U."/>
            <person name="Martens C."/>
            <person name="Maumus F."/>
            <person name="Otillar R.P."/>
            <person name="Rayko E."/>
            <person name="Salamov A."/>
            <person name="Vandepoele K."/>
            <person name="Beszteri B."/>
            <person name="Gruber A."/>
            <person name="Heijde M."/>
            <person name="Katinka M."/>
            <person name="Mock T."/>
            <person name="Valentin K."/>
            <person name="Verret F."/>
            <person name="Berges J.A."/>
            <person name="Brownlee C."/>
            <person name="Cadoret J.P."/>
            <person name="Chiovitti A."/>
            <person name="Choi C.J."/>
            <person name="Coesel S."/>
            <person name="De Martino A."/>
            <person name="Detter J.C."/>
            <person name="Durkin C."/>
            <person name="Falciatore A."/>
            <person name="Fournet J."/>
            <person name="Haruta M."/>
            <person name="Huysman M.J."/>
            <person name="Jenkins B.D."/>
            <person name="Jiroutova K."/>
            <person name="Jorgensen R.E."/>
            <person name="Joubert Y."/>
            <person name="Kaplan A."/>
            <person name="Kroger N."/>
            <person name="Kroth P.G."/>
            <person name="La Roche J."/>
            <person name="Lindquist E."/>
            <person name="Lommer M."/>
            <person name="Martin-Jezequel V."/>
            <person name="Lopez P.J."/>
            <person name="Lucas S."/>
            <person name="Mangogna M."/>
            <person name="McGinnis K."/>
            <person name="Medlin L.K."/>
            <person name="Montsant A."/>
            <person name="Oudot-Le Secq M.P."/>
            <person name="Napoli C."/>
            <person name="Obornik M."/>
            <person name="Parker M.S."/>
            <person name="Petit J.L."/>
            <person name="Porcel B.M."/>
            <person name="Poulsen N."/>
            <person name="Robison M."/>
            <person name="Rychlewski L."/>
            <person name="Rynearson T.A."/>
            <person name="Schmutz J."/>
            <person name="Shapiro H."/>
            <person name="Siaut M."/>
            <person name="Stanley M."/>
            <person name="Sussman M.R."/>
            <person name="Taylor A.R."/>
            <person name="Vardi A."/>
            <person name="von Dassow P."/>
            <person name="Vyverman W."/>
            <person name="Willis A."/>
            <person name="Wyrwicz L.S."/>
            <person name="Rokhsar D.S."/>
            <person name="Weissenbach J."/>
            <person name="Armbrust E.V."/>
            <person name="Green B.R."/>
            <person name="Van de Peer Y."/>
            <person name="Grigoriev I.V."/>
        </authorList>
    </citation>
    <scope>NUCLEOTIDE SEQUENCE [LARGE SCALE GENOMIC DNA]</scope>
    <source>
        <strain evidence="2 3">CCMP1335</strain>
    </source>
</reference>
<dbReference type="HOGENOM" id="CLU_570514_0_0_1"/>
<evidence type="ECO:0000313" key="3">
    <source>
        <dbReference type="Proteomes" id="UP000001449"/>
    </source>
</evidence>
<dbReference type="GO" id="GO:0030896">
    <property type="term" value="C:checkpoint clamp complex"/>
    <property type="evidence" value="ECO:0000318"/>
    <property type="project" value="GO_Central"/>
</dbReference>
<dbReference type="RefSeq" id="XP_002293953.1">
    <property type="nucleotide sequence ID" value="XM_002293917.1"/>
</dbReference>
<dbReference type="PANTHER" id="PTHR15237">
    <property type="entry name" value="DNA REPAIR PROTEIN RAD9"/>
    <property type="match status" value="1"/>
</dbReference>
<feature type="compositionally biased region" description="Low complexity" evidence="1">
    <location>
        <begin position="182"/>
        <end position="194"/>
    </location>
</feature>
<reference evidence="2 3" key="1">
    <citation type="journal article" date="2004" name="Science">
        <title>The genome of the diatom Thalassiosira pseudonana: ecology, evolution, and metabolism.</title>
        <authorList>
            <person name="Armbrust E.V."/>
            <person name="Berges J.A."/>
            <person name="Bowler C."/>
            <person name="Green B.R."/>
            <person name="Martinez D."/>
            <person name="Putnam N.H."/>
            <person name="Zhou S."/>
            <person name="Allen A.E."/>
            <person name="Apt K.E."/>
            <person name="Bechner M."/>
            <person name="Brzezinski M.A."/>
            <person name="Chaal B.K."/>
            <person name="Chiovitti A."/>
            <person name="Davis A.K."/>
            <person name="Demarest M.S."/>
            <person name="Detter J.C."/>
            <person name="Glavina T."/>
            <person name="Goodstein D."/>
            <person name="Hadi M.Z."/>
            <person name="Hellsten U."/>
            <person name="Hildebrand M."/>
            <person name="Jenkins B.D."/>
            <person name="Jurka J."/>
            <person name="Kapitonov V.V."/>
            <person name="Kroger N."/>
            <person name="Lau W.W."/>
            <person name="Lane T.W."/>
            <person name="Larimer F.W."/>
            <person name="Lippmeier J.C."/>
            <person name="Lucas S."/>
            <person name="Medina M."/>
            <person name="Montsant A."/>
            <person name="Obornik M."/>
            <person name="Parker M.S."/>
            <person name="Palenik B."/>
            <person name="Pazour G.J."/>
            <person name="Richardson P.M."/>
            <person name="Rynearson T.A."/>
            <person name="Saito M.A."/>
            <person name="Schwartz D.C."/>
            <person name="Thamatrakoln K."/>
            <person name="Valentin K."/>
            <person name="Vardi A."/>
            <person name="Wilkerson F.P."/>
            <person name="Rokhsar D.S."/>
        </authorList>
    </citation>
    <scope>NUCLEOTIDE SEQUENCE [LARGE SCALE GENOMIC DNA]</scope>
    <source>
        <strain evidence="2 3">CCMP1335</strain>
    </source>
</reference>
<feature type="region of interest" description="Disordered" evidence="1">
    <location>
        <begin position="347"/>
        <end position="385"/>
    </location>
</feature>
<dbReference type="InParanoid" id="B8CCJ5"/>
<dbReference type="PaxDb" id="35128-Thaps9881"/>